<name>A0ACC2S827_9FUNG</name>
<evidence type="ECO:0000313" key="1">
    <source>
        <dbReference type="EMBL" id="KAJ9058436.1"/>
    </source>
</evidence>
<protein>
    <submittedName>
        <fullName evidence="1">Uncharacterized protein</fullName>
    </submittedName>
</protein>
<accession>A0ACC2S827</accession>
<comment type="caution">
    <text evidence="1">The sequence shown here is derived from an EMBL/GenBank/DDBJ whole genome shotgun (WGS) entry which is preliminary data.</text>
</comment>
<dbReference type="EMBL" id="QTSX02005724">
    <property type="protein sequence ID" value="KAJ9058436.1"/>
    <property type="molecule type" value="Genomic_DNA"/>
</dbReference>
<sequence>MNSYSSSPRPSEFSLPPIGALIRACMVYDDACDSVRRQSASDILLSHPIKGFPNPARPETWHHRYTRSLSLASPGPLEEFPRGRFACDHCDASFSRKNSLKRHLFTHNHERPYSCTSCSRAFYRADIYHRHLKSKKCQLARS</sequence>
<reference evidence="1" key="1">
    <citation type="submission" date="2022-04" db="EMBL/GenBank/DDBJ databases">
        <title>Genome of the entomopathogenic fungus Entomophthora muscae.</title>
        <authorList>
            <person name="Elya C."/>
            <person name="Lovett B.R."/>
            <person name="Lee E."/>
            <person name="Macias A.M."/>
            <person name="Hajek A.E."/>
            <person name="De Bivort B.L."/>
            <person name="Kasson M.T."/>
            <person name="De Fine Licht H.H."/>
            <person name="Stajich J.E."/>
        </authorList>
    </citation>
    <scope>NUCLEOTIDE SEQUENCE</scope>
    <source>
        <strain evidence="1">Berkeley</strain>
    </source>
</reference>
<gene>
    <name evidence="1" type="ORF">DSO57_1012459</name>
</gene>
<dbReference type="Proteomes" id="UP001165960">
    <property type="component" value="Unassembled WGS sequence"/>
</dbReference>
<keyword evidence="2" id="KW-1185">Reference proteome</keyword>
<proteinExistence type="predicted"/>
<evidence type="ECO:0000313" key="2">
    <source>
        <dbReference type="Proteomes" id="UP001165960"/>
    </source>
</evidence>
<organism evidence="1 2">
    <name type="scientific">Entomophthora muscae</name>
    <dbReference type="NCBI Taxonomy" id="34485"/>
    <lineage>
        <taxon>Eukaryota</taxon>
        <taxon>Fungi</taxon>
        <taxon>Fungi incertae sedis</taxon>
        <taxon>Zoopagomycota</taxon>
        <taxon>Entomophthoromycotina</taxon>
        <taxon>Entomophthoromycetes</taxon>
        <taxon>Entomophthorales</taxon>
        <taxon>Entomophthoraceae</taxon>
        <taxon>Entomophthora</taxon>
    </lineage>
</organism>